<organism evidence="1 2">
    <name type="scientific">Porites lobata</name>
    <dbReference type="NCBI Taxonomy" id="104759"/>
    <lineage>
        <taxon>Eukaryota</taxon>
        <taxon>Metazoa</taxon>
        <taxon>Cnidaria</taxon>
        <taxon>Anthozoa</taxon>
        <taxon>Hexacorallia</taxon>
        <taxon>Scleractinia</taxon>
        <taxon>Fungiina</taxon>
        <taxon>Poritidae</taxon>
        <taxon>Porites</taxon>
    </lineage>
</organism>
<comment type="caution">
    <text evidence="1">The sequence shown here is derived from an EMBL/GenBank/DDBJ whole genome shotgun (WGS) entry which is preliminary data.</text>
</comment>
<dbReference type="Proteomes" id="UP001159405">
    <property type="component" value="Unassembled WGS sequence"/>
</dbReference>
<evidence type="ECO:0000313" key="2">
    <source>
        <dbReference type="Proteomes" id="UP001159405"/>
    </source>
</evidence>
<evidence type="ECO:0000313" key="1">
    <source>
        <dbReference type="EMBL" id="CAH3170126.1"/>
    </source>
</evidence>
<dbReference type="EMBL" id="CALNXK010000154">
    <property type="protein sequence ID" value="CAH3170126.1"/>
    <property type="molecule type" value="Genomic_DNA"/>
</dbReference>
<sequence length="302" mass="34612">MNPDRVEFPTIEGTTPKIFAGVKYDMRERRTPCPEPGSTNIYLRLKESKQSEGVAEYKVGFVKGVSVFHGSPFDDEIWIGESKNCVVKNDGGNNNYVIYLSDERDFTHTIIEDSETLGQIYLVRKRYYGGGQYEQHKNDDIGFDEETKTIVTFMRDSRGKHKFTGRIIIRRSKPGNVAEMKLYLVEPKSLIKVQIRCKLRSLDIEELGCSSERSLQHYKQAFGSNINDRPVPSVPFHYRFNTNVEADPIPGLWGILSSLSVTFCLPLSKNSRCYYQRIPLLPLMMNSWMRSATGRHNVSSFI</sequence>
<proteinExistence type="predicted"/>
<gene>
    <name evidence="1" type="ORF">PLOB_00010566</name>
</gene>
<protein>
    <submittedName>
        <fullName evidence="1">Uncharacterized protein</fullName>
    </submittedName>
</protein>
<keyword evidence="2" id="KW-1185">Reference proteome</keyword>
<reference evidence="1 2" key="1">
    <citation type="submission" date="2022-05" db="EMBL/GenBank/DDBJ databases">
        <authorList>
            <consortium name="Genoscope - CEA"/>
            <person name="William W."/>
        </authorList>
    </citation>
    <scope>NUCLEOTIDE SEQUENCE [LARGE SCALE GENOMIC DNA]</scope>
</reference>
<name>A0ABN8QVF6_9CNID</name>
<accession>A0ABN8QVF6</accession>